<keyword evidence="2" id="KW-0175">Coiled coil</keyword>
<sequence length="238" mass="26113">MAELLTDVRTLLREGDSYEAIELIHKVGEPAAVADSYLELVKHLYWKERALPEVVTIARAGIQYCLTRAQDLPEGESELAATLRGTAKALAYNLASFTWPGWEEEGIVITPPDLMVGLDAAKLNLRLARELGREPSVLSAAHWALGAQYVAAGKYDEAMNAFSTAEQKAREAEDDASVFMNLGYLGIARILEGSGRKEGEKQLKEAVEGLKKLNTEDSRFFADQLKSVLGVFADRARA</sequence>
<evidence type="ECO:0000313" key="3">
    <source>
        <dbReference type="EMBL" id="KPJ51542.1"/>
    </source>
</evidence>
<dbReference type="Proteomes" id="UP000052008">
    <property type="component" value="Unassembled WGS sequence"/>
</dbReference>
<dbReference type="InterPro" id="IPR011990">
    <property type="entry name" value="TPR-like_helical_dom_sf"/>
</dbReference>
<evidence type="ECO:0000256" key="1">
    <source>
        <dbReference type="PROSITE-ProRule" id="PRU00339"/>
    </source>
</evidence>
<dbReference type="SUPFAM" id="SSF48452">
    <property type="entry name" value="TPR-like"/>
    <property type="match status" value="1"/>
</dbReference>
<evidence type="ECO:0008006" key="5">
    <source>
        <dbReference type="Google" id="ProtNLM"/>
    </source>
</evidence>
<evidence type="ECO:0000256" key="2">
    <source>
        <dbReference type="SAM" id="Coils"/>
    </source>
</evidence>
<keyword evidence="1" id="KW-0802">TPR repeat</keyword>
<evidence type="ECO:0000313" key="4">
    <source>
        <dbReference type="Proteomes" id="UP000052008"/>
    </source>
</evidence>
<organism evidence="3 4">
    <name type="scientific">candidate division TA06 bacterium DG_24</name>
    <dbReference type="NCBI Taxonomy" id="1703770"/>
    <lineage>
        <taxon>Bacteria</taxon>
        <taxon>Bacteria division TA06</taxon>
    </lineage>
</organism>
<dbReference type="EMBL" id="LIZS01000114">
    <property type="protein sequence ID" value="KPJ51542.1"/>
    <property type="molecule type" value="Genomic_DNA"/>
</dbReference>
<gene>
    <name evidence="3" type="ORF">AMJ39_09690</name>
</gene>
<comment type="caution">
    <text evidence="3">The sequence shown here is derived from an EMBL/GenBank/DDBJ whole genome shotgun (WGS) entry which is preliminary data.</text>
</comment>
<feature type="coiled-coil region" evidence="2">
    <location>
        <begin position="155"/>
        <end position="216"/>
    </location>
</feature>
<reference evidence="3 4" key="1">
    <citation type="journal article" date="2015" name="Microbiome">
        <title>Genomic resolution of linkages in carbon, nitrogen, and sulfur cycling among widespread estuary sediment bacteria.</title>
        <authorList>
            <person name="Baker B.J."/>
            <person name="Lazar C.S."/>
            <person name="Teske A.P."/>
            <person name="Dick G.J."/>
        </authorList>
    </citation>
    <scope>NUCLEOTIDE SEQUENCE [LARGE SCALE GENOMIC DNA]</scope>
    <source>
        <strain evidence="3">DG_24</strain>
    </source>
</reference>
<feature type="repeat" description="TPR" evidence="1">
    <location>
        <begin position="139"/>
        <end position="172"/>
    </location>
</feature>
<dbReference type="Gene3D" id="1.25.40.10">
    <property type="entry name" value="Tetratricopeptide repeat domain"/>
    <property type="match status" value="1"/>
</dbReference>
<dbReference type="PROSITE" id="PS50005">
    <property type="entry name" value="TPR"/>
    <property type="match status" value="1"/>
</dbReference>
<dbReference type="AlphaFoldDB" id="A0A0S7WMZ6"/>
<proteinExistence type="predicted"/>
<protein>
    <recommendedName>
        <fullName evidence="5">MalT-like TPR region domain-containing protein</fullName>
    </recommendedName>
</protein>
<dbReference type="InterPro" id="IPR019734">
    <property type="entry name" value="TPR_rpt"/>
</dbReference>
<accession>A0A0S7WMZ6</accession>
<name>A0A0S7WMZ6_UNCT6</name>